<name>A0A2N5VEH5_9BASI</name>
<dbReference type="AlphaFoldDB" id="A0A2N5VEH5"/>
<accession>A0A2N5VEH5</accession>
<protein>
    <submittedName>
        <fullName evidence="1">Uncharacterized protein</fullName>
    </submittedName>
</protein>
<proteinExistence type="predicted"/>
<sequence>MTPFPSPSQLSTTEFEASTLTIRDRSLAFRNHALLEPIVNKLYDPSDDHGVEDDAIPSRFYILACYTSNDPQQAFEHPLHVCPARDPQDPISVLQFSLDPAVLHGEIALGDGHPAFQDVYSEATWPRFCDNNLLHDTLAVAEHSFDIVIGTLCIPQPAGATPSFLQMPAS</sequence>
<reference evidence="1 2" key="1">
    <citation type="submission" date="2017-11" db="EMBL/GenBank/DDBJ databases">
        <title>De novo assembly and phasing of dikaryotic genomes from two isolates of Puccinia coronata f. sp. avenae, the causal agent of oat crown rust.</title>
        <authorList>
            <person name="Miller M.E."/>
            <person name="Zhang Y."/>
            <person name="Omidvar V."/>
            <person name="Sperschneider J."/>
            <person name="Schwessinger B."/>
            <person name="Raley C."/>
            <person name="Palmer J.M."/>
            <person name="Garnica D."/>
            <person name="Upadhyaya N."/>
            <person name="Rathjen J."/>
            <person name="Taylor J.M."/>
            <person name="Park R.F."/>
            <person name="Dodds P.N."/>
            <person name="Hirsch C.D."/>
            <person name="Kianian S.F."/>
            <person name="Figueroa M."/>
        </authorList>
    </citation>
    <scope>NUCLEOTIDE SEQUENCE [LARGE SCALE GENOMIC DNA]</scope>
    <source>
        <strain evidence="1">12SD80</strain>
    </source>
</reference>
<organism evidence="1 2">
    <name type="scientific">Puccinia coronata f. sp. avenae</name>
    <dbReference type="NCBI Taxonomy" id="200324"/>
    <lineage>
        <taxon>Eukaryota</taxon>
        <taxon>Fungi</taxon>
        <taxon>Dikarya</taxon>
        <taxon>Basidiomycota</taxon>
        <taxon>Pucciniomycotina</taxon>
        <taxon>Pucciniomycetes</taxon>
        <taxon>Pucciniales</taxon>
        <taxon>Pucciniaceae</taxon>
        <taxon>Puccinia</taxon>
    </lineage>
</organism>
<gene>
    <name evidence="1" type="ORF">PCASD_02898</name>
</gene>
<evidence type="ECO:0000313" key="1">
    <source>
        <dbReference type="EMBL" id="PLW48306.1"/>
    </source>
</evidence>
<evidence type="ECO:0000313" key="2">
    <source>
        <dbReference type="Proteomes" id="UP000235392"/>
    </source>
</evidence>
<dbReference type="EMBL" id="PGCI01000024">
    <property type="protein sequence ID" value="PLW48306.1"/>
    <property type="molecule type" value="Genomic_DNA"/>
</dbReference>
<dbReference type="Proteomes" id="UP000235392">
    <property type="component" value="Unassembled WGS sequence"/>
</dbReference>
<comment type="caution">
    <text evidence="1">The sequence shown here is derived from an EMBL/GenBank/DDBJ whole genome shotgun (WGS) entry which is preliminary data.</text>
</comment>